<proteinExistence type="predicted"/>
<evidence type="ECO:0000256" key="1">
    <source>
        <dbReference type="SAM" id="MobiDB-lite"/>
    </source>
</evidence>
<feature type="compositionally biased region" description="Polar residues" evidence="1">
    <location>
        <begin position="1"/>
        <end position="11"/>
    </location>
</feature>
<organism evidence="3 4">
    <name type="scientific">Triparma verrucosa</name>
    <dbReference type="NCBI Taxonomy" id="1606542"/>
    <lineage>
        <taxon>Eukaryota</taxon>
        <taxon>Sar</taxon>
        <taxon>Stramenopiles</taxon>
        <taxon>Ochrophyta</taxon>
        <taxon>Bolidophyceae</taxon>
        <taxon>Parmales</taxon>
        <taxon>Triparmaceae</taxon>
        <taxon>Triparma</taxon>
    </lineage>
</organism>
<dbReference type="Proteomes" id="UP001165160">
    <property type="component" value="Unassembled WGS sequence"/>
</dbReference>
<keyword evidence="4" id="KW-1185">Reference proteome</keyword>
<keyword evidence="2" id="KW-1133">Transmembrane helix</keyword>
<keyword evidence="2" id="KW-0472">Membrane</keyword>
<dbReference type="AlphaFoldDB" id="A0A9W7KWM2"/>
<feature type="compositionally biased region" description="Basic and acidic residues" evidence="1">
    <location>
        <begin position="15"/>
        <end position="37"/>
    </location>
</feature>
<keyword evidence="2" id="KW-0812">Transmembrane</keyword>
<dbReference type="EMBL" id="BRXX01000499">
    <property type="protein sequence ID" value="GMI14447.1"/>
    <property type="molecule type" value="Genomic_DNA"/>
</dbReference>
<name>A0A9W7KWM2_9STRA</name>
<evidence type="ECO:0000313" key="4">
    <source>
        <dbReference type="Proteomes" id="UP001165160"/>
    </source>
</evidence>
<feature type="transmembrane region" description="Helical" evidence="2">
    <location>
        <begin position="91"/>
        <end position="111"/>
    </location>
</feature>
<evidence type="ECO:0000313" key="3">
    <source>
        <dbReference type="EMBL" id="GMI14447.1"/>
    </source>
</evidence>
<accession>A0A9W7KWM2</accession>
<feature type="transmembrane region" description="Helical" evidence="2">
    <location>
        <begin position="131"/>
        <end position="156"/>
    </location>
</feature>
<comment type="caution">
    <text evidence="3">The sequence shown here is derived from an EMBL/GenBank/DDBJ whole genome shotgun (WGS) entry which is preliminary data.</text>
</comment>
<reference evidence="4" key="1">
    <citation type="journal article" date="2023" name="Commun. Biol.">
        <title>Genome analysis of Parmales, the sister group of diatoms, reveals the evolutionary specialization of diatoms from phago-mixotrophs to photoautotrophs.</title>
        <authorList>
            <person name="Ban H."/>
            <person name="Sato S."/>
            <person name="Yoshikawa S."/>
            <person name="Yamada K."/>
            <person name="Nakamura Y."/>
            <person name="Ichinomiya M."/>
            <person name="Sato N."/>
            <person name="Blanc-Mathieu R."/>
            <person name="Endo H."/>
            <person name="Kuwata A."/>
            <person name="Ogata H."/>
        </authorList>
    </citation>
    <scope>NUCLEOTIDE SEQUENCE [LARGE SCALE GENOMIC DNA]</scope>
    <source>
        <strain evidence="4">NIES 3699</strain>
    </source>
</reference>
<evidence type="ECO:0000256" key="2">
    <source>
        <dbReference type="SAM" id="Phobius"/>
    </source>
</evidence>
<gene>
    <name evidence="3" type="ORF">TrVE_jg13224</name>
</gene>
<feature type="region of interest" description="Disordered" evidence="1">
    <location>
        <begin position="1"/>
        <end position="39"/>
    </location>
</feature>
<protein>
    <submittedName>
        <fullName evidence="3">Uncharacterized protein</fullName>
    </submittedName>
</protein>
<sequence>MDSTMEFTQVNPMIDLEKQESSLEKQESSLEKQESSHFGKQIQNDVENTAQKTMQTAQEKLAGKTGVSQNAPAEVQTPIAELMSGAGAGGLYEMVTIGIAFLQSFGLVITIDVQWPESFQKIFEWLEVFSLNFAFGGANLGLWLSIMSGLLVSPIVRIS</sequence>